<sequence>MDRCEMEKSNSEEGKERNADKTTPTTGWALSGEEIGEQGIARPDGETAPSKGLGRGLGAPPAAPSRPCARVRPDLAALVPWLVDSAKPIKGCRRPTAGAGARDGGHAMAEISPQPQPQVEKVEKTAPKRLCNFAPCGTDCTPQTPSGCSPSSVVAPPRTQDPGGLIVHGSAREKKLRGGNRHKACFRDQMERRFVTFHAPKNKI</sequence>
<reference evidence="3" key="5">
    <citation type="submission" date="2018-04" db="UniProtKB">
        <authorList>
            <consortium name="EnsemblFungi"/>
        </authorList>
    </citation>
    <scope>IDENTIFICATION</scope>
    <source>
        <strain evidence="3">R3-111a-1</strain>
    </source>
</reference>
<dbReference type="EMBL" id="GL385400">
    <property type="protein sequence ID" value="EJT71267.1"/>
    <property type="molecule type" value="Genomic_DNA"/>
</dbReference>
<evidence type="ECO:0000313" key="2">
    <source>
        <dbReference type="EMBL" id="EJT71267.1"/>
    </source>
</evidence>
<dbReference type="RefSeq" id="XP_009226664.1">
    <property type="nucleotide sequence ID" value="XM_009228400.1"/>
</dbReference>
<name>J3PAK1_GAET3</name>
<dbReference type="HOGENOM" id="CLU_1343332_0_0_1"/>
<dbReference type="AlphaFoldDB" id="J3PAK1"/>
<keyword evidence="4" id="KW-1185">Reference proteome</keyword>
<dbReference type="GeneID" id="20350984"/>
<evidence type="ECO:0000313" key="3">
    <source>
        <dbReference type="EnsemblFungi" id="EJT71267"/>
    </source>
</evidence>
<evidence type="ECO:0000313" key="4">
    <source>
        <dbReference type="Proteomes" id="UP000006039"/>
    </source>
</evidence>
<accession>J3PAK1</accession>
<dbReference type="VEuPathDB" id="FungiDB:GGTG_10526"/>
<dbReference type="EnsemblFungi" id="EJT71267">
    <property type="protein sequence ID" value="EJT71267"/>
    <property type="gene ID" value="GGTG_10526"/>
</dbReference>
<organism evidence="2">
    <name type="scientific">Gaeumannomyces tritici (strain R3-111a-1)</name>
    <name type="common">Wheat and barley take-all root rot fungus</name>
    <name type="synonym">Gaeumannomyces graminis var. tritici</name>
    <dbReference type="NCBI Taxonomy" id="644352"/>
    <lineage>
        <taxon>Eukaryota</taxon>
        <taxon>Fungi</taxon>
        <taxon>Dikarya</taxon>
        <taxon>Ascomycota</taxon>
        <taxon>Pezizomycotina</taxon>
        <taxon>Sordariomycetes</taxon>
        <taxon>Sordariomycetidae</taxon>
        <taxon>Magnaporthales</taxon>
        <taxon>Magnaporthaceae</taxon>
        <taxon>Gaeumannomyces</taxon>
    </lineage>
</organism>
<reference evidence="4" key="1">
    <citation type="submission" date="2010-07" db="EMBL/GenBank/DDBJ databases">
        <title>The genome sequence of Gaeumannomyces graminis var. tritici strain R3-111a-1.</title>
        <authorList>
            <consortium name="The Broad Institute Genome Sequencing Platform"/>
            <person name="Ma L.-J."/>
            <person name="Dead R."/>
            <person name="Young S."/>
            <person name="Zeng Q."/>
            <person name="Koehrsen M."/>
            <person name="Alvarado L."/>
            <person name="Berlin A."/>
            <person name="Chapman S.B."/>
            <person name="Chen Z."/>
            <person name="Freedman E."/>
            <person name="Gellesch M."/>
            <person name="Goldberg J."/>
            <person name="Griggs A."/>
            <person name="Gujja S."/>
            <person name="Heilman E.R."/>
            <person name="Heiman D."/>
            <person name="Hepburn T."/>
            <person name="Howarth C."/>
            <person name="Jen D."/>
            <person name="Larson L."/>
            <person name="Mehta T."/>
            <person name="Neiman D."/>
            <person name="Pearson M."/>
            <person name="Roberts A."/>
            <person name="Saif S."/>
            <person name="Shea T."/>
            <person name="Shenoy N."/>
            <person name="Sisk P."/>
            <person name="Stolte C."/>
            <person name="Sykes S."/>
            <person name="Walk T."/>
            <person name="White J."/>
            <person name="Yandava C."/>
            <person name="Haas B."/>
            <person name="Nusbaum C."/>
            <person name="Birren B."/>
        </authorList>
    </citation>
    <scope>NUCLEOTIDE SEQUENCE [LARGE SCALE GENOMIC DNA]</scope>
    <source>
        <strain evidence="4">R3-111a-1</strain>
    </source>
</reference>
<evidence type="ECO:0000256" key="1">
    <source>
        <dbReference type="SAM" id="MobiDB-lite"/>
    </source>
</evidence>
<feature type="region of interest" description="Disordered" evidence="1">
    <location>
        <begin position="1"/>
        <end position="67"/>
    </location>
</feature>
<reference evidence="2" key="2">
    <citation type="submission" date="2010-07" db="EMBL/GenBank/DDBJ databases">
        <authorList>
            <consortium name="The Broad Institute Genome Sequencing Platform"/>
            <consortium name="Broad Institute Genome Sequencing Center for Infectious Disease"/>
            <person name="Ma L.-J."/>
            <person name="Dead R."/>
            <person name="Young S."/>
            <person name="Zeng Q."/>
            <person name="Koehrsen M."/>
            <person name="Alvarado L."/>
            <person name="Berlin A."/>
            <person name="Chapman S.B."/>
            <person name="Chen Z."/>
            <person name="Freedman E."/>
            <person name="Gellesch M."/>
            <person name="Goldberg J."/>
            <person name="Griggs A."/>
            <person name="Gujja S."/>
            <person name="Heilman E.R."/>
            <person name="Heiman D."/>
            <person name="Hepburn T."/>
            <person name="Howarth C."/>
            <person name="Jen D."/>
            <person name="Larson L."/>
            <person name="Mehta T."/>
            <person name="Neiman D."/>
            <person name="Pearson M."/>
            <person name="Roberts A."/>
            <person name="Saif S."/>
            <person name="Shea T."/>
            <person name="Shenoy N."/>
            <person name="Sisk P."/>
            <person name="Stolte C."/>
            <person name="Sykes S."/>
            <person name="Walk T."/>
            <person name="White J."/>
            <person name="Yandava C."/>
            <person name="Haas B."/>
            <person name="Nusbaum C."/>
            <person name="Birren B."/>
        </authorList>
    </citation>
    <scope>NUCLEOTIDE SEQUENCE</scope>
    <source>
        <strain evidence="2">R3-111a-1</strain>
    </source>
</reference>
<dbReference type="Proteomes" id="UP000006039">
    <property type="component" value="Unassembled WGS sequence"/>
</dbReference>
<protein>
    <submittedName>
        <fullName evidence="2 3">Uncharacterized protein</fullName>
    </submittedName>
</protein>
<reference evidence="3" key="4">
    <citation type="journal article" date="2015" name="G3 (Bethesda)">
        <title>Genome sequences of three phytopathogenic species of the Magnaporthaceae family of fungi.</title>
        <authorList>
            <person name="Okagaki L.H."/>
            <person name="Nunes C.C."/>
            <person name="Sailsbery J."/>
            <person name="Clay B."/>
            <person name="Brown D."/>
            <person name="John T."/>
            <person name="Oh Y."/>
            <person name="Young N."/>
            <person name="Fitzgerald M."/>
            <person name="Haas B.J."/>
            <person name="Zeng Q."/>
            <person name="Young S."/>
            <person name="Adiconis X."/>
            <person name="Fan L."/>
            <person name="Levin J.Z."/>
            <person name="Mitchell T.K."/>
            <person name="Okubara P.A."/>
            <person name="Farman M.L."/>
            <person name="Kohn L.M."/>
            <person name="Birren B."/>
            <person name="Ma L.-J."/>
            <person name="Dean R.A."/>
        </authorList>
    </citation>
    <scope>NUCLEOTIDE SEQUENCE</scope>
    <source>
        <strain evidence="3">R3-111a-1</strain>
    </source>
</reference>
<gene>
    <name evidence="3" type="primary">20350984</name>
    <name evidence="2" type="ORF">GGTG_10526</name>
</gene>
<feature type="region of interest" description="Disordered" evidence="1">
    <location>
        <begin position="93"/>
        <end position="117"/>
    </location>
</feature>
<feature type="compositionally biased region" description="Basic and acidic residues" evidence="1">
    <location>
        <begin position="1"/>
        <end position="20"/>
    </location>
</feature>
<proteinExistence type="predicted"/>
<reference evidence="2" key="3">
    <citation type="submission" date="2010-09" db="EMBL/GenBank/DDBJ databases">
        <title>Annotation of Gaeumannomyces graminis var. tritici R3-111a-1.</title>
        <authorList>
            <consortium name="The Broad Institute Genome Sequencing Platform"/>
            <person name="Ma L.-J."/>
            <person name="Dead R."/>
            <person name="Young S.K."/>
            <person name="Zeng Q."/>
            <person name="Gargeya S."/>
            <person name="Fitzgerald M."/>
            <person name="Haas B."/>
            <person name="Abouelleil A."/>
            <person name="Alvarado L."/>
            <person name="Arachchi H.M."/>
            <person name="Berlin A."/>
            <person name="Brown A."/>
            <person name="Chapman S.B."/>
            <person name="Chen Z."/>
            <person name="Dunbar C."/>
            <person name="Freedman E."/>
            <person name="Gearin G."/>
            <person name="Gellesch M."/>
            <person name="Goldberg J."/>
            <person name="Griggs A."/>
            <person name="Gujja S."/>
            <person name="Heiman D."/>
            <person name="Howarth C."/>
            <person name="Larson L."/>
            <person name="Lui A."/>
            <person name="MacDonald P.J.P."/>
            <person name="Mehta T."/>
            <person name="Montmayeur A."/>
            <person name="Murphy C."/>
            <person name="Neiman D."/>
            <person name="Pearson M."/>
            <person name="Priest M."/>
            <person name="Roberts A."/>
            <person name="Saif S."/>
            <person name="Shea T."/>
            <person name="Shenoy N."/>
            <person name="Sisk P."/>
            <person name="Stolte C."/>
            <person name="Sykes S."/>
            <person name="Yandava C."/>
            <person name="Wortman J."/>
            <person name="Nusbaum C."/>
            <person name="Birren B."/>
        </authorList>
    </citation>
    <scope>NUCLEOTIDE SEQUENCE</scope>
    <source>
        <strain evidence="2">R3-111a-1</strain>
    </source>
</reference>